<dbReference type="AlphaFoldDB" id="A0A284VJ00"/>
<proteinExistence type="predicted"/>
<name>A0A284VJ00_9EURY</name>
<dbReference type="GO" id="GO:0008270">
    <property type="term" value="F:zinc ion binding"/>
    <property type="evidence" value="ECO:0007669"/>
    <property type="project" value="InterPro"/>
</dbReference>
<dbReference type="InterPro" id="IPR003615">
    <property type="entry name" value="HNH_nuc"/>
</dbReference>
<evidence type="ECO:0000259" key="1">
    <source>
        <dbReference type="SMART" id="SM00507"/>
    </source>
</evidence>
<reference evidence="3" key="1">
    <citation type="submission" date="2017-06" db="EMBL/GenBank/DDBJ databases">
        <authorList>
            <person name="Cremers G."/>
        </authorList>
    </citation>
    <scope>NUCLEOTIDE SEQUENCE [LARGE SCALE GENOMIC DNA]</scope>
</reference>
<sequence>MVMPPKAVRAVRDLIYWQYAREYIKERERPNECIYCGSGESLSTDHLIPRSRGGADIGDNAVIACKKCNSMLKSWRGCAIYAGWESYARRER</sequence>
<feature type="domain" description="HNH nuclease" evidence="1">
    <location>
        <begin position="19"/>
        <end position="70"/>
    </location>
</feature>
<dbReference type="SMART" id="SM00507">
    <property type="entry name" value="HNHc"/>
    <property type="match status" value="1"/>
</dbReference>
<dbReference type="EMBL" id="FZMP01000013">
    <property type="protein sequence ID" value="SNQ59220.1"/>
    <property type="molecule type" value="Genomic_DNA"/>
</dbReference>
<evidence type="ECO:0000313" key="2">
    <source>
        <dbReference type="EMBL" id="SNQ59220.1"/>
    </source>
</evidence>
<organism evidence="2 3">
    <name type="scientific">Candidatus Methanoperedens nitratireducens</name>
    <dbReference type="NCBI Taxonomy" id="1392998"/>
    <lineage>
        <taxon>Archaea</taxon>
        <taxon>Methanobacteriati</taxon>
        <taxon>Methanobacteriota</taxon>
        <taxon>Stenosarchaea group</taxon>
        <taxon>Methanomicrobia</taxon>
        <taxon>Methanosarcinales</taxon>
        <taxon>ANME-2 cluster</taxon>
        <taxon>Candidatus Methanoperedentaceae</taxon>
        <taxon>Candidatus Methanoperedens</taxon>
    </lineage>
</organism>
<dbReference type="Pfam" id="PF01844">
    <property type="entry name" value="HNH"/>
    <property type="match status" value="1"/>
</dbReference>
<dbReference type="InterPro" id="IPR002711">
    <property type="entry name" value="HNH"/>
</dbReference>
<dbReference type="GO" id="GO:0004519">
    <property type="term" value="F:endonuclease activity"/>
    <property type="evidence" value="ECO:0007669"/>
    <property type="project" value="InterPro"/>
</dbReference>
<dbReference type="InterPro" id="IPR052892">
    <property type="entry name" value="NA-targeting_endonuclease"/>
</dbReference>
<dbReference type="CDD" id="cd00085">
    <property type="entry name" value="HNHc"/>
    <property type="match status" value="1"/>
</dbReference>
<dbReference type="Proteomes" id="UP000218615">
    <property type="component" value="Unassembled WGS sequence"/>
</dbReference>
<accession>A0A284VJ00</accession>
<evidence type="ECO:0000313" key="3">
    <source>
        <dbReference type="Proteomes" id="UP000218615"/>
    </source>
</evidence>
<dbReference type="Gene3D" id="1.10.30.50">
    <property type="match status" value="1"/>
</dbReference>
<keyword evidence="3" id="KW-1185">Reference proteome</keyword>
<protein>
    <recommendedName>
        <fullName evidence="1">HNH nuclease domain-containing protein</fullName>
    </recommendedName>
</protein>
<gene>
    <name evidence="2" type="ORF">MNV_110036</name>
</gene>
<dbReference type="PANTHER" id="PTHR33877:SF2">
    <property type="entry name" value="OS07G0170200 PROTEIN"/>
    <property type="match status" value="1"/>
</dbReference>
<dbReference type="GO" id="GO:0003676">
    <property type="term" value="F:nucleic acid binding"/>
    <property type="evidence" value="ECO:0007669"/>
    <property type="project" value="InterPro"/>
</dbReference>
<dbReference type="PANTHER" id="PTHR33877">
    <property type="entry name" value="SLL1193 PROTEIN"/>
    <property type="match status" value="1"/>
</dbReference>